<dbReference type="Gene3D" id="1.10.238.10">
    <property type="entry name" value="EF-hand"/>
    <property type="match status" value="1"/>
</dbReference>
<dbReference type="SUPFAM" id="SSF46934">
    <property type="entry name" value="UBA-like"/>
    <property type="match status" value="1"/>
</dbReference>
<dbReference type="PANTHER" id="PTHR12281">
    <property type="entry name" value="RP42 RELATED"/>
    <property type="match status" value="1"/>
</dbReference>
<organism evidence="4 5">
    <name type="scientific">Coccomyxa subellipsoidea</name>
    <dbReference type="NCBI Taxonomy" id="248742"/>
    <lineage>
        <taxon>Eukaryota</taxon>
        <taxon>Viridiplantae</taxon>
        <taxon>Chlorophyta</taxon>
        <taxon>core chlorophytes</taxon>
        <taxon>Trebouxiophyceae</taxon>
        <taxon>Trebouxiophyceae incertae sedis</taxon>
        <taxon>Coccomyxaceae</taxon>
        <taxon>Coccomyxa</taxon>
    </lineage>
</organism>
<dbReference type="Pfam" id="PF03556">
    <property type="entry name" value="Cullin_binding"/>
    <property type="match status" value="1"/>
</dbReference>
<evidence type="ECO:0000259" key="3">
    <source>
        <dbReference type="PROSITE" id="PS51229"/>
    </source>
</evidence>
<dbReference type="Proteomes" id="UP001491310">
    <property type="component" value="Unassembled WGS sequence"/>
</dbReference>
<dbReference type="InterPro" id="IPR009060">
    <property type="entry name" value="UBA-like_sf"/>
</dbReference>
<dbReference type="EMBL" id="JALJOT010000001">
    <property type="protein sequence ID" value="KAK9918420.1"/>
    <property type="molecule type" value="Genomic_DNA"/>
</dbReference>
<accession>A0ABR2Z383</accession>
<comment type="function">
    <text evidence="2">Neddylation of cullins play an essential role in the regulation of SCF-type complexes activity.</text>
</comment>
<keyword evidence="1" id="KW-0833">Ubl conjugation pathway</keyword>
<dbReference type="PROSITE" id="PS51229">
    <property type="entry name" value="DCUN1"/>
    <property type="match status" value="1"/>
</dbReference>
<protein>
    <recommendedName>
        <fullName evidence="2">Defective in cullin neddylation protein</fullName>
    </recommendedName>
</protein>
<evidence type="ECO:0000256" key="1">
    <source>
        <dbReference type="ARBA" id="ARBA00022786"/>
    </source>
</evidence>
<evidence type="ECO:0000256" key="2">
    <source>
        <dbReference type="RuleBase" id="RU410713"/>
    </source>
</evidence>
<dbReference type="InterPro" id="IPR014764">
    <property type="entry name" value="DCN-prot"/>
</dbReference>
<comment type="caution">
    <text evidence="4">The sequence shown here is derived from an EMBL/GenBank/DDBJ whole genome shotgun (WGS) entry which is preliminary data.</text>
</comment>
<keyword evidence="5" id="KW-1185">Reference proteome</keyword>
<feature type="domain" description="DCUN1" evidence="3">
    <location>
        <begin position="61"/>
        <end position="250"/>
    </location>
</feature>
<dbReference type="Gene3D" id="1.10.238.200">
    <property type="entry name" value="Cullin, PONY binding domain"/>
    <property type="match status" value="1"/>
</dbReference>
<evidence type="ECO:0000313" key="4">
    <source>
        <dbReference type="EMBL" id="KAK9918420.1"/>
    </source>
</evidence>
<gene>
    <name evidence="4" type="ORF">WJX75_004024</name>
</gene>
<dbReference type="CDD" id="cd14350">
    <property type="entry name" value="UBA_DCNL"/>
    <property type="match status" value="1"/>
</dbReference>
<dbReference type="PANTHER" id="PTHR12281:SF2">
    <property type="entry name" value="DEFECTIVE IN CULLIN NEDDYLATION PROTEIN"/>
    <property type="match status" value="1"/>
</dbReference>
<reference evidence="4 5" key="1">
    <citation type="journal article" date="2024" name="Nat. Commun.">
        <title>Phylogenomics reveals the evolutionary origins of lichenization in chlorophyte algae.</title>
        <authorList>
            <person name="Puginier C."/>
            <person name="Libourel C."/>
            <person name="Otte J."/>
            <person name="Skaloud P."/>
            <person name="Haon M."/>
            <person name="Grisel S."/>
            <person name="Petersen M."/>
            <person name="Berrin J.G."/>
            <person name="Delaux P.M."/>
            <person name="Dal Grande F."/>
            <person name="Keller J."/>
        </authorList>
    </citation>
    <scope>NUCLEOTIDE SEQUENCE [LARGE SCALE GENOMIC DNA]</scope>
    <source>
        <strain evidence="4 5">SAG 216-7</strain>
    </source>
</reference>
<dbReference type="Gene3D" id="1.10.8.10">
    <property type="entry name" value="DNA helicase RuvA subunit, C-terminal domain"/>
    <property type="match status" value="1"/>
</dbReference>
<dbReference type="Pfam" id="PF14555">
    <property type="entry name" value="UBA_4"/>
    <property type="match status" value="1"/>
</dbReference>
<name>A0ABR2Z383_9CHLO</name>
<proteinExistence type="predicted"/>
<dbReference type="InterPro" id="IPR005176">
    <property type="entry name" value="PONY_dom"/>
</dbReference>
<sequence>MHRLDRQSKEKLEQFVAITNAPEKMAVRCLQAADWSIEAAIEFYYQSMHQAPVQVPAPPHTSQTALQQLFRRYQDPHSDMILAEGVGLFCEDLQVNPEDQVMLVLSWHFNAATMCEFSRDEFVKGMTSLRCDSIRKLQQKLPGLRAELQDDKKFKEVYNFTYSFGLDKGKKCMPQDTAVALWRLLFSAKPWPLLDAWCEFLEQHHNRAISKDTWIQLLDFCRAVRQDLSNFEESGSAWPYLLDDFVEYMRNGKVLLNARN</sequence>
<dbReference type="InterPro" id="IPR042460">
    <property type="entry name" value="DCN1-like_PONY"/>
</dbReference>
<evidence type="ECO:0000313" key="5">
    <source>
        <dbReference type="Proteomes" id="UP001491310"/>
    </source>
</evidence>